<dbReference type="GO" id="GO:0000731">
    <property type="term" value="P:DNA synthesis involved in DNA repair"/>
    <property type="evidence" value="ECO:0007669"/>
    <property type="project" value="TreeGrafter"/>
</dbReference>
<dbReference type="Proteomes" id="UP000252355">
    <property type="component" value="Unassembled WGS sequence"/>
</dbReference>
<dbReference type="PANTHER" id="PTHR32182:SF22">
    <property type="entry name" value="ATP-DEPENDENT ENDONUCLEASE, OLD FAMILY-RELATED"/>
    <property type="match status" value="1"/>
</dbReference>
<sequence>MFLVGPNASGKSNLLDALRFLRDIVKDGGGLQYAITGNRKGLSSLRCLAARRAPTIEIEVELVHEPGGPLVWRYELGIDQRKTEPKKPAIIFERVWRGETLILNRPDAKDRADPIRLTQTHLEQLNSNADFREIADFLGTIEYSHLVPQLIRHAREYSGPGIPDDPYGRDFLRTLASLSEKKRRSRLKKIENALVKAVPQLSKLDFSIDEKEGGVPHLQVVYRHWRPRGARQREYDLSDGTLRLIGLFWALLEKGGPLLLEEPELSLHPAIIRRLAGLMSCLQHKSGRQIFVSTHSPDLLSDHGIGGGETFILEPAREGTQVKKASELAEVRALLEAGFSVGEAVMPKTDPPDLHQLTFDDLLKP</sequence>
<dbReference type="InterPro" id="IPR027417">
    <property type="entry name" value="P-loop_NTPase"/>
</dbReference>
<organism evidence="2 3">
    <name type="scientific">Candidatus Ozemobacter sibiricus</name>
    <dbReference type="NCBI Taxonomy" id="2268124"/>
    <lineage>
        <taxon>Bacteria</taxon>
        <taxon>Candidatus Ozemobacteria</taxon>
        <taxon>Candidatus Ozemobacterales</taxon>
        <taxon>Candidatus Ozemobacteraceae</taxon>
        <taxon>Candidatus Ozemobacter</taxon>
    </lineage>
</organism>
<evidence type="ECO:0000313" key="3">
    <source>
        <dbReference type="Proteomes" id="UP000252355"/>
    </source>
</evidence>
<dbReference type="GO" id="GO:0016887">
    <property type="term" value="F:ATP hydrolysis activity"/>
    <property type="evidence" value="ECO:0007669"/>
    <property type="project" value="InterPro"/>
</dbReference>
<dbReference type="SUPFAM" id="SSF52540">
    <property type="entry name" value="P-loop containing nucleoside triphosphate hydrolases"/>
    <property type="match status" value="1"/>
</dbReference>
<dbReference type="AlphaFoldDB" id="A0A367ZRA6"/>
<dbReference type="Pfam" id="PF13304">
    <property type="entry name" value="AAA_21"/>
    <property type="match status" value="1"/>
</dbReference>
<dbReference type="GO" id="GO:0005524">
    <property type="term" value="F:ATP binding"/>
    <property type="evidence" value="ECO:0007669"/>
    <property type="project" value="InterPro"/>
</dbReference>
<accession>A0A367ZRA6</accession>
<gene>
    <name evidence="2" type="ORF">OZSIB_3761</name>
</gene>
<evidence type="ECO:0000313" key="2">
    <source>
        <dbReference type="EMBL" id="RCK79892.1"/>
    </source>
</evidence>
<dbReference type="GO" id="GO:0006302">
    <property type="term" value="P:double-strand break repair"/>
    <property type="evidence" value="ECO:0007669"/>
    <property type="project" value="TreeGrafter"/>
</dbReference>
<feature type="domain" description="ATPase AAA-type core" evidence="1">
    <location>
        <begin position="2"/>
        <end position="301"/>
    </location>
</feature>
<dbReference type="PANTHER" id="PTHR32182">
    <property type="entry name" value="DNA REPLICATION AND REPAIR PROTEIN RECF"/>
    <property type="match status" value="1"/>
</dbReference>
<dbReference type="PIRSF" id="PIRSF029347">
    <property type="entry name" value="RecF"/>
    <property type="match status" value="1"/>
</dbReference>
<dbReference type="EMBL" id="QOQW01000009">
    <property type="protein sequence ID" value="RCK79892.1"/>
    <property type="molecule type" value="Genomic_DNA"/>
</dbReference>
<reference evidence="2 3" key="1">
    <citation type="submission" date="2018-05" db="EMBL/GenBank/DDBJ databases">
        <title>A metagenomic window into the 2 km-deep terrestrial subsurface aquifer revealed taxonomically and functionally diverse microbial community comprising novel uncultured bacterial lineages.</title>
        <authorList>
            <person name="Kadnikov V.V."/>
            <person name="Mardanov A.V."/>
            <person name="Beletsky A.V."/>
            <person name="Banks D."/>
            <person name="Pimenov N.V."/>
            <person name="Frank Y.A."/>
            <person name="Karnachuk O.V."/>
            <person name="Ravin N.V."/>
        </authorList>
    </citation>
    <scope>NUCLEOTIDE SEQUENCE [LARGE SCALE GENOMIC DNA]</scope>
    <source>
        <strain evidence="2">BY5</strain>
    </source>
</reference>
<dbReference type="Gene3D" id="3.40.50.300">
    <property type="entry name" value="P-loop containing nucleotide triphosphate hydrolases"/>
    <property type="match status" value="1"/>
</dbReference>
<dbReference type="InterPro" id="IPR014555">
    <property type="entry name" value="RecF-like"/>
</dbReference>
<name>A0A367ZRA6_9BACT</name>
<proteinExistence type="predicted"/>
<comment type="caution">
    <text evidence="2">The sequence shown here is derived from an EMBL/GenBank/DDBJ whole genome shotgun (WGS) entry which is preliminary data.</text>
</comment>
<protein>
    <recommendedName>
        <fullName evidence="1">ATPase AAA-type core domain-containing protein</fullName>
    </recommendedName>
</protein>
<dbReference type="InterPro" id="IPR003959">
    <property type="entry name" value="ATPase_AAA_core"/>
</dbReference>
<evidence type="ECO:0000259" key="1">
    <source>
        <dbReference type="Pfam" id="PF13304"/>
    </source>
</evidence>